<dbReference type="RefSeq" id="WP_310226564.1">
    <property type="nucleotide sequence ID" value="NZ_JAVDWV010000015.1"/>
</dbReference>
<gene>
    <name evidence="1" type="ORF">J2W40_003198</name>
</gene>
<comment type="caution">
    <text evidence="1">The sequence shown here is derived from an EMBL/GenBank/DDBJ whole genome shotgun (WGS) entry which is preliminary data.</text>
</comment>
<organism evidence="1 2">
    <name type="scientific">Sphingobium xenophagum</name>
    <dbReference type="NCBI Taxonomy" id="121428"/>
    <lineage>
        <taxon>Bacteria</taxon>
        <taxon>Pseudomonadati</taxon>
        <taxon>Pseudomonadota</taxon>
        <taxon>Alphaproteobacteria</taxon>
        <taxon>Sphingomonadales</taxon>
        <taxon>Sphingomonadaceae</taxon>
        <taxon>Sphingobium</taxon>
    </lineage>
</organism>
<evidence type="ECO:0000313" key="2">
    <source>
        <dbReference type="Proteomes" id="UP001267638"/>
    </source>
</evidence>
<protein>
    <submittedName>
        <fullName evidence="1">Uncharacterized protein</fullName>
    </submittedName>
</protein>
<keyword evidence="2" id="KW-1185">Reference proteome</keyword>
<dbReference type="Proteomes" id="UP001267638">
    <property type="component" value="Unassembled WGS sequence"/>
</dbReference>
<evidence type="ECO:0000313" key="1">
    <source>
        <dbReference type="EMBL" id="MDR7156357.1"/>
    </source>
</evidence>
<dbReference type="EMBL" id="JAVDWV010000015">
    <property type="protein sequence ID" value="MDR7156357.1"/>
    <property type="molecule type" value="Genomic_DNA"/>
</dbReference>
<accession>A0ABU1X439</accession>
<sequence length="84" mass="9244">MGDQTIMSLVTQLEQFDPEATIFAAEPWQPSSAAKLFVDVTTTEAREGLAYFLEIGIALDVLSEMGSDPIDRSRRLIAYATDDC</sequence>
<name>A0ABU1X439_SPHXE</name>
<reference evidence="1 2" key="1">
    <citation type="submission" date="2023-07" db="EMBL/GenBank/DDBJ databases">
        <title>Sorghum-associated microbial communities from plants grown in Nebraska, USA.</title>
        <authorList>
            <person name="Schachtman D."/>
        </authorList>
    </citation>
    <scope>NUCLEOTIDE SEQUENCE [LARGE SCALE GENOMIC DNA]</scope>
    <source>
        <strain evidence="1 2">4256</strain>
    </source>
</reference>
<proteinExistence type="predicted"/>